<organism evidence="2 3">
    <name type="scientific">Pseudonocardia tropica</name>
    <dbReference type="NCBI Taxonomy" id="681289"/>
    <lineage>
        <taxon>Bacteria</taxon>
        <taxon>Bacillati</taxon>
        <taxon>Actinomycetota</taxon>
        <taxon>Actinomycetes</taxon>
        <taxon>Pseudonocardiales</taxon>
        <taxon>Pseudonocardiaceae</taxon>
        <taxon>Pseudonocardia</taxon>
    </lineage>
</organism>
<keyword evidence="3" id="KW-1185">Reference proteome</keyword>
<reference evidence="2 3" key="1">
    <citation type="submission" date="2024-03" db="EMBL/GenBank/DDBJ databases">
        <title>Draft genome sequence of Pseudonocardia tropica JCM 19149.</title>
        <authorList>
            <person name="Butdee W."/>
            <person name="Duangmal K."/>
        </authorList>
    </citation>
    <scope>NUCLEOTIDE SEQUENCE [LARGE SCALE GENOMIC DNA]</scope>
    <source>
        <strain evidence="2 3">JCM 19149</strain>
    </source>
</reference>
<evidence type="ECO:0000313" key="3">
    <source>
        <dbReference type="Proteomes" id="UP001464923"/>
    </source>
</evidence>
<comment type="caution">
    <text evidence="2">The sequence shown here is derived from an EMBL/GenBank/DDBJ whole genome shotgun (WGS) entry which is preliminary data.</text>
</comment>
<keyword evidence="1" id="KW-1133">Transmembrane helix</keyword>
<evidence type="ECO:0000256" key="1">
    <source>
        <dbReference type="SAM" id="Phobius"/>
    </source>
</evidence>
<gene>
    <name evidence="2" type="ORF">WHI96_02790</name>
</gene>
<evidence type="ECO:0000313" key="2">
    <source>
        <dbReference type="EMBL" id="MEQ3537732.1"/>
    </source>
</evidence>
<accession>A0ABV1JP64</accession>
<protein>
    <submittedName>
        <fullName evidence="2">Uncharacterized protein</fullName>
    </submittedName>
</protein>
<dbReference type="Proteomes" id="UP001464923">
    <property type="component" value="Unassembled WGS sequence"/>
</dbReference>
<proteinExistence type="predicted"/>
<feature type="transmembrane region" description="Helical" evidence="1">
    <location>
        <begin position="6"/>
        <end position="39"/>
    </location>
</feature>
<keyword evidence="1" id="KW-0472">Membrane</keyword>
<sequence length="59" mass="5901">MPHSTGAWVGLALVGVGVATAVLVLAVLVAVVALLVLGVGALVASRPSTEEGHDDDHCW</sequence>
<dbReference type="EMBL" id="JBEDNP010000001">
    <property type="protein sequence ID" value="MEQ3537732.1"/>
    <property type="molecule type" value="Genomic_DNA"/>
</dbReference>
<name>A0ABV1JP64_9PSEU</name>
<dbReference type="RefSeq" id="WP_345641259.1">
    <property type="nucleotide sequence ID" value="NZ_BAABLY010000005.1"/>
</dbReference>
<keyword evidence="1" id="KW-0812">Transmembrane</keyword>